<reference evidence="1" key="1">
    <citation type="submission" date="2022-07" db="EMBL/GenBank/DDBJ databases">
        <title>Phylogenomic reconstructions and comparative analyses of Kickxellomycotina fungi.</title>
        <authorList>
            <person name="Reynolds N.K."/>
            <person name="Stajich J.E."/>
            <person name="Barry K."/>
            <person name="Grigoriev I.V."/>
            <person name="Crous P."/>
            <person name="Smith M.E."/>
        </authorList>
    </citation>
    <scope>NUCLEOTIDE SEQUENCE</scope>
    <source>
        <strain evidence="1">CBS 109366</strain>
    </source>
</reference>
<keyword evidence="2" id="KW-1185">Reference proteome</keyword>
<protein>
    <submittedName>
        <fullName evidence="1">Uncharacterized protein</fullName>
    </submittedName>
</protein>
<evidence type="ECO:0000313" key="2">
    <source>
        <dbReference type="Proteomes" id="UP001140234"/>
    </source>
</evidence>
<dbReference type="EMBL" id="JANBUJ010000925">
    <property type="protein sequence ID" value="KAJ2769493.1"/>
    <property type="molecule type" value="Genomic_DNA"/>
</dbReference>
<comment type="caution">
    <text evidence="1">The sequence shown here is derived from an EMBL/GenBank/DDBJ whole genome shotgun (WGS) entry which is preliminary data.</text>
</comment>
<accession>A0ACC1JXW0</accession>
<proteinExistence type="predicted"/>
<feature type="non-terminal residue" evidence="1">
    <location>
        <position position="1285"/>
    </location>
</feature>
<dbReference type="Proteomes" id="UP001140234">
    <property type="component" value="Unassembled WGS sequence"/>
</dbReference>
<gene>
    <name evidence="1" type="ORF">IWQ57_003081</name>
</gene>
<evidence type="ECO:0000313" key="1">
    <source>
        <dbReference type="EMBL" id="KAJ2769493.1"/>
    </source>
</evidence>
<name>A0ACC1JXW0_9FUNG</name>
<sequence length="1285" mass="136609">MAGIARSPSSYMAEVARAPHIPRDHRAKLGFGHSPAGSAYAQVSGPGDAAGSVAGAGWAGDRPGSRTSHRSVSQQTAGSSPMDLHEYGGLFPPPGTLAARSGMSRGTIGASGHQPSASTSSLYYSLNAGSPVPRGPGTAPQTPIPMGPSKSLPLAPSTTPSPAFGSAAASPDGTHGEDIVRRYFGRPPPVPAPPPPPQQQAQVMELSPLSDASSGSSAASEAANGIVYRRAVSSGDLPALDELQREPASGGGERVSSSFLSHDLVESPLEALVRRLTIELFQLYVNEDRLKGRGGAQPGTASPAGSPARAALADGYEDIAESLSRVLDPLSTDDGYVQQFRLGPSVDSGSSTPAVTMEGYFMPHGPGSRTVTPTGMVAAGAGSQQNPIPRPRPRHRQLERTWMEEALIKARRVSTIDETAGEAILQGLDMEGAAGAPRYGAASLRPVGALGAEPRRAGSPLAGGTGGNLGPVIPRSTRRGHAQPQAVPGGGAPWHGLPSVNEDGNDTAAAAAAAAAAEDGRPAPRSHYRARDPAAPHRKAAASISPARASLLRAVGRRQSVRLQPGRGQIVVADTPMGVRADEAASGNRGSIVAPVLLDPETIARAKRTNSLPGIMQVPETREVSYRDIQRKAARQVELKRAAKPRARVVRRAERMVRGGTQPTGVRKRHHRRAGSRAPDMEQLLVRVELPPPVPLRVRRQQLRMAPEPLILVCRPSRQQQGASDAVTAEQKIQRVHNQLLGAQAVLSRHDSALRQANAATRSPGKNTVRSQALDAMMLDSAFGDPSADTDDDGGASRGPIAESANRHATEPDGADAAAAARPWRNVRRRSTLRQKERQAPPTLARAAAAADLQIPRAVATVARRQLLLHGPAYKIYSGLRARSDTHLFLFTDMLVVAVRLGAAPAYAAADSLLAVPMAPPATDVAAIPPGSRFRVQVVIPLAHRTTELVSQREGASKRAGEEVDAEERRIELQEARTQRACHIFERNMSEAIAYLVGHELITMQADVVASFLHRCTALNRRQTGSFLGLGATAEGQHKGQTSDEADQEKLFYHQVCSTFVGQCNIVGVPIDEALRSILSYIRLSGSRRATGVLMETLAVEWHARNREYGPVPGVYVPESQDVALNLVYSIMMLNSEVHNPLVRSDVQAEAIYQAFLSRFRAAVVDDPALASKRKGNVLRKRDQPRVVTIMEVPTECLRGIYERIVANRMVTCSDSCAKAAEFDVDWVRDASDIGGAGLTDEQVVAEMEGIYSDPGFRDGVLFNATSDTLPAKYNIDPPAWVRVR</sequence>
<organism evidence="1 2">
    <name type="scientific">Coemansia nantahalensis</name>
    <dbReference type="NCBI Taxonomy" id="2789366"/>
    <lineage>
        <taxon>Eukaryota</taxon>
        <taxon>Fungi</taxon>
        <taxon>Fungi incertae sedis</taxon>
        <taxon>Zoopagomycota</taxon>
        <taxon>Kickxellomycotina</taxon>
        <taxon>Kickxellomycetes</taxon>
        <taxon>Kickxellales</taxon>
        <taxon>Kickxellaceae</taxon>
        <taxon>Coemansia</taxon>
    </lineage>
</organism>